<protein>
    <submittedName>
        <fullName evidence="1">Uncharacterized protein</fullName>
    </submittedName>
</protein>
<evidence type="ECO:0000313" key="1">
    <source>
        <dbReference type="EMBL" id="SQH76104.1"/>
    </source>
</evidence>
<dbReference type="AlphaFoldDB" id="A0A330M3V8"/>
<dbReference type="KEGG" id="sbk:SHEWBE_2138"/>
<proteinExistence type="predicted"/>
<gene>
    <name evidence="1" type="ORF">SHEWBE_2138</name>
</gene>
<accession>A0A330M3V8</accession>
<organism evidence="1 2">
    <name type="scientific">Shewanella benthica</name>
    <dbReference type="NCBI Taxonomy" id="43661"/>
    <lineage>
        <taxon>Bacteria</taxon>
        <taxon>Pseudomonadati</taxon>
        <taxon>Pseudomonadota</taxon>
        <taxon>Gammaproteobacteria</taxon>
        <taxon>Alteromonadales</taxon>
        <taxon>Shewanellaceae</taxon>
        <taxon>Shewanella</taxon>
    </lineage>
</organism>
<name>A0A330M3V8_9GAMM</name>
<dbReference type="Proteomes" id="UP000250123">
    <property type="component" value="Chromosome SHEWBE"/>
</dbReference>
<sequence length="39" mass="4176">MTAGGYSSADLGEILCKQSGSWPRKSYTQDISKTVQGHS</sequence>
<reference evidence="2" key="1">
    <citation type="submission" date="2018-06" db="EMBL/GenBank/DDBJ databases">
        <authorList>
            <person name="Cea G.-C."/>
            <person name="William W."/>
        </authorList>
    </citation>
    <scope>NUCLEOTIDE SEQUENCE [LARGE SCALE GENOMIC DNA]</scope>
    <source>
        <strain evidence="2">DB21MT-2</strain>
    </source>
</reference>
<evidence type="ECO:0000313" key="2">
    <source>
        <dbReference type="Proteomes" id="UP000250123"/>
    </source>
</evidence>
<dbReference type="EMBL" id="LS483452">
    <property type="protein sequence ID" value="SQH76104.1"/>
    <property type="molecule type" value="Genomic_DNA"/>
</dbReference>